<dbReference type="Proteomes" id="UP000013909">
    <property type="component" value="Unassembled WGS sequence"/>
</dbReference>
<dbReference type="AlphaFoldDB" id="R7ZUH0"/>
<dbReference type="PANTHER" id="PTHR11644:SF2">
    <property type="entry name" value="CYTIDINE DEAMINASE"/>
    <property type="match status" value="1"/>
</dbReference>
<evidence type="ECO:0000256" key="2">
    <source>
        <dbReference type="ARBA" id="ARBA00022723"/>
    </source>
</evidence>
<keyword evidence="7" id="KW-1185">Reference proteome</keyword>
<dbReference type="OrthoDB" id="9795347at2"/>
<dbReference type="GO" id="GO:0004126">
    <property type="term" value="F:cytidine deaminase activity"/>
    <property type="evidence" value="ECO:0007669"/>
    <property type="project" value="UniProtKB-EC"/>
</dbReference>
<comment type="similarity">
    <text evidence="1">Belongs to the cytidine and deoxycytidylate deaminase family.</text>
</comment>
<dbReference type="InterPro" id="IPR050202">
    <property type="entry name" value="Cyt/Deoxycyt_deaminase"/>
</dbReference>
<proteinExistence type="inferred from homology"/>
<evidence type="ECO:0000259" key="5">
    <source>
        <dbReference type="PROSITE" id="PS51747"/>
    </source>
</evidence>
<protein>
    <submittedName>
        <fullName evidence="6">Cytidine deaminase</fullName>
        <ecNumber evidence="6">3.5.4.5</ecNumber>
    </submittedName>
</protein>
<dbReference type="GO" id="GO:0042802">
    <property type="term" value="F:identical protein binding"/>
    <property type="evidence" value="ECO:0007669"/>
    <property type="project" value="UniProtKB-ARBA"/>
</dbReference>
<evidence type="ECO:0000313" key="6">
    <source>
        <dbReference type="EMBL" id="EON77619.1"/>
    </source>
</evidence>
<dbReference type="GO" id="GO:0055086">
    <property type="term" value="P:nucleobase-containing small molecule metabolic process"/>
    <property type="evidence" value="ECO:0007669"/>
    <property type="project" value="UniProtKB-ARBA"/>
</dbReference>
<evidence type="ECO:0000256" key="4">
    <source>
        <dbReference type="ARBA" id="ARBA00022833"/>
    </source>
</evidence>
<dbReference type="GO" id="GO:0072527">
    <property type="term" value="P:pyrimidine-containing compound metabolic process"/>
    <property type="evidence" value="ECO:0007669"/>
    <property type="project" value="UniProtKB-ARBA"/>
</dbReference>
<dbReference type="NCBIfam" id="NF004064">
    <property type="entry name" value="PRK05578.1"/>
    <property type="match status" value="1"/>
</dbReference>
<feature type="domain" description="CMP/dCMP-type deaminase" evidence="5">
    <location>
        <begin position="22"/>
        <end position="160"/>
    </location>
</feature>
<dbReference type="PATRIC" id="fig|1288963.3.peg.1827"/>
<dbReference type="EMBL" id="AQHR01000050">
    <property type="protein sequence ID" value="EON77619.1"/>
    <property type="molecule type" value="Genomic_DNA"/>
</dbReference>
<comment type="caution">
    <text evidence="6">The sequence shown here is derived from an EMBL/GenBank/DDBJ whole genome shotgun (WGS) entry which is preliminary data.</text>
</comment>
<keyword evidence="3 6" id="KW-0378">Hydrolase</keyword>
<dbReference type="SUPFAM" id="SSF53927">
    <property type="entry name" value="Cytidine deaminase-like"/>
    <property type="match status" value="1"/>
</dbReference>
<evidence type="ECO:0000313" key="7">
    <source>
        <dbReference type="Proteomes" id="UP000013909"/>
    </source>
</evidence>
<accession>R7ZUH0</accession>
<evidence type="ECO:0000256" key="3">
    <source>
        <dbReference type="ARBA" id="ARBA00022801"/>
    </source>
</evidence>
<dbReference type="PANTHER" id="PTHR11644">
    <property type="entry name" value="CYTIDINE DEAMINASE"/>
    <property type="match status" value="1"/>
</dbReference>
<dbReference type="InterPro" id="IPR002125">
    <property type="entry name" value="CMP_dCMP_dom"/>
</dbReference>
<dbReference type="CDD" id="cd01283">
    <property type="entry name" value="cytidine_deaminase"/>
    <property type="match status" value="1"/>
</dbReference>
<dbReference type="PROSITE" id="PS51747">
    <property type="entry name" value="CYT_DCMP_DEAMINASES_2"/>
    <property type="match status" value="1"/>
</dbReference>
<keyword evidence="2" id="KW-0479">Metal-binding</keyword>
<reference evidence="6 7" key="1">
    <citation type="submission" date="2013-02" db="EMBL/GenBank/DDBJ databases">
        <title>A novel strain isolated from Lonar lake, Maharashtra, India.</title>
        <authorList>
            <person name="Singh A."/>
        </authorList>
    </citation>
    <scope>NUCLEOTIDE SEQUENCE [LARGE SCALE GENOMIC DNA]</scope>
    <source>
        <strain evidence="6 7">AK24</strain>
    </source>
</reference>
<gene>
    <name evidence="6" type="ORF">ADIS_1838</name>
</gene>
<dbReference type="GO" id="GO:0005829">
    <property type="term" value="C:cytosol"/>
    <property type="evidence" value="ECO:0007669"/>
    <property type="project" value="TreeGrafter"/>
</dbReference>
<dbReference type="Gene3D" id="3.40.140.10">
    <property type="entry name" value="Cytidine Deaminase, domain 2"/>
    <property type="match status" value="1"/>
</dbReference>
<dbReference type="InterPro" id="IPR016192">
    <property type="entry name" value="APOBEC/CMP_deaminase_Zn-bd"/>
</dbReference>
<dbReference type="GO" id="GO:0008270">
    <property type="term" value="F:zinc ion binding"/>
    <property type="evidence" value="ECO:0007669"/>
    <property type="project" value="InterPro"/>
</dbReference>
<keyword evidence="4" id="KW-0862">Zinc</keyword>
<evidence type="ECO:0000256" key="1">
    <source>
        <dbReference type="ARBA" id="ARBA00006576"/>
    </source>
</evidence>
<sequence length="162" mass="17907">MAPKKTYITCELTELDLSELDATSQSLISEAKQAAERAYAPYSQFLVGAAVLLNNGKVFAANNQENVSFPVGTCAERLALGYAHGLEPDAKPVKLAIVARRAEEPTRFAAVTPCGMCRQCISEYEVKFKQEIEILILTPNQRVLVADGIRQFLPFKFEDLNH</sequence>
<dbReference type="EC" id="3.5.4.5" evidence="6"/>
<organism evidence="6 7">
    <name type="scientific">Lunatimonas lonarensis</name>
    <dbReference type="NCBI Taxonomy" id="1232681"/>
    <lineage>
        <taxon>Bacteria</taxon>
        <taxon>Pseudomonadati</taxon>
        <taxon>Bacteroidota</taxon>
        <taxon>Cytophagia</taxon>
        <taxon>Cytophagales</taxon>
        <taxon>Cyclobacteriaceae</taxon>
    </lineage>
</organism>
<dbReference type="Pfam" id="PF00383">
    <property type="entry name" value="dCMP_cyt_deam_1"/>
    <property type="match status" value="1"/>
</dbReference>
<name>R7ZUH0_9BACT</name>
<dbReference type="STRING" id="1232681.ADIS_1838"/>
<dbReference type="PROSITE" id="PS00903">
    <property type="entry name" value="CYT_DCMP_DEAMINASES_1"/>
    <property type="match status" value="1"/>
</dbReference>
<dbReference type="InterPro" id="IPR016193">
    <property type="entry name" value="Cytidine_deaminase-like"/>
</dbReference>
<dbReference type="RefSeq" id="WP_010853976.1">
    <property type="nucleotide sequence ID" value="NZ_AQHR01000050.1"/>
</dbReference>